<name>A0A1A8Z3N1_PLAOA</name>
<reference evidence="4 5" key="1">
    <citation type="submission" date="2016-05" db="EMBL/GenBank/DDBJ databases">
        <authorList>
            <person name="Naeem Raeece"/>
        </authorList>
    </citation>
    <scope>NUCLEOTIDE SEQUENCE [LARGE SCALE GENOMIC DNA]</scope>
</reference>
<dbReference type="EMBL" id="FLRE01000137">
    <property type="protein sequence ID" value="SBT38480.1"/>
    <property type="molecule type" value="Genomic_DNA"/>
</dbReference>
<evidence type="ECO:0000313" key="2">
    <source>
        <dbReference type="EMBL" id="SBT37775.1"/>
    </source>
</evidence>
<feature type="region of interest" description="Disordered" evidence="1">
    <location>
        <begin position="59"/>
        <end position="86"/>
    </location>
</feature>
<dbReference type="AlphaFoldDB" id="A0A1A8Z3N1"/>
<dbReference type="EMBL" id="FLRD01000106">
    <property type="protein sequence ID" value="SBT37775.1"/>
    <property type="molecule type" value="Genomic_DNA"/>
</dbReference>
<evidence type="ECO:0000256" key="1">
    <source>
        <dbReference type="SAM" id="MobiDB-lite"/>
    </source>
</evidence>
<sequence>MSPVMVEKCANATYFAQEENKKSAYSQKKEKDVISPNTVSSSVSFVKVIAISQLGVNKKDSQAAIGDKEREGRATKETTRVPPNGK</sequence>
<proteinExistence type="predicted"/>
<evidence type="ECO:0000313" key="4">
    <source>
        <dbReference type="Proteomes" id="UP000078550"/>
    </source>
</evidence>
<gene>
    <name evidence="2" type="ORF">POVWA1_036640</name>
    <name evidence="3" type="ORF">POVWA2_035940</name>
</gene>
<dbReference type="Proteomes" id="UP000078550">
    <property type="component" value="Unassembled WGS sequence"/>
</dbReference>
<protein>
    <submittedName>
        <fullName evidence="3">Uncharacterized protein</fullName>
    </submittedName>
</protein>
<accession>A0A1A8Z3N1</accession>
<evidence type="ECO:0000313" key="3">
    <source>
        <dbReference type="EMBL" id="SBT38480.1"/>
    </source>
</evidence>
<keyword evidence="5" id="KW-1185">Reference proteome</keyword>
<organism evidence="3 4">
    <name type="scientific">Plasmodium ovale wallikeri</name>
    <dbReference type="NCBI Taxonomy" id="864142"/>
    <lineage>
        <taxon>Eukaryota</taxon>
        <taxon>Sar</taxon>
        <taxon>Alveolata</taxon>
        <taxon>Apicomplexa</taxon>
        <taxon>Aconoidasida</taxon>
        <taxon>Haemosporida</taxon>
        <taxon>Plasmodiidae</taxon>
        <taxon>Plasmodium</taxon>
        <taxon>Plasmodium (Plasmodium)</taxon>
    </lineage>
</organism>
<reference evidence="3" key="2">
    <citation type="submission" date="2016-05" db="EMBL/GenBank/DDBJ databases">
        <authorList>
            <person name="Lavstsen T."/>
            <person name="Jespersen J.S."/>
        </authorList>
    </citation>
    <scope>NUCLEOTIDE SEQUENCE [LARGE SCALE GENOMIC DNA]</scope>
</reference>
<feature type="compositionally biased region" description="Basic and acidic residues" evidence="1">
    <location>
        <begin position="59"/>
        <end position="79"/>
    </location>
</feature>
<dbReference type="Proteomes" id="UP000078555">
    <property type="component" value="Unassembled WGS sequence"/>
</dbReference>
<evidence type="ECO:0000313" key="5">
    <source>
        <dbReference type="Proteomes" id="UP000078555"/>
    </source>
</evidence>